<dbReference type="InterPro" id="IPR036249">
    <property type="entry name" value="Thioredoxin-like_sf"/>
</dbReference>
<reference evidence="4 5" key="1">
    <citation type="submission" date="2024-03" db="EMBL/GenBank/DDBJ databases">
        <authorList>
            <person name="Brejova B."/>
        </authorList>
    </citation>
    <scope>NUCLEOTIDE SEQUENCE [LARGE SCALE GENOMIC DNA]</scope>
    <source>
        <strain evidence="4 5">CBS 14171</strain>
    </source>
</reference>
<dbReference type="GeneID" id="92206866"/>
<dbReference type="InterPro" id="IPR036282">
    <property type="entry name" value="Glutathione-S-Trfase_C_sf"/>
</dbReference>
<feature type="domain" description="GST C-terminal" evidence="3">
    <location>
        <begin position="92"/>
        <end position="220"/>
    </location>
</feature>
<dbReference type="SUPFAM" id="SSF52833">
    <property type="entry name" value="Thioredoxin-like"/>
    <property type="match status" value="1"/>
</dbReference>
<evidence type="ECO:0008006" key="6">
    <source>
        <dbReference type="Google" id="ProtNLM"/>
    </source>
</evidence>
<dbReference type="PROSITE" id="PS50405">
    <property type="entry name" value="GST_CTER"/>
    <property type="match status" value="1"/>
</dbReference>
<dbReference type="PANTHER" id="PTHR44051">
    <property type="entry name" value="GLUTATHIONE S-TRANSFERASE-RELATED"/>
    <property type="match status" value="1"/>
</dbReference>
<comment type="similarity">
    <text evidence="1">Belongs to the GST superfamily.</text>
</comment>
<dbReference type="PROSITE" id="PS50404">
    <property type="entry name" value="GST_NTER"/>
    <property type="match status" value="1"/>
</dbReference>
<gene>
    <name evidence="4" type="ORF">LODBEIA_P16700</name>
</gene>
<dbReference type="SFLD" id="SFLDG00358">
    <property type="entry name" value="Main_(cytGST)"/>
    <property type="match status" value="1"/>
</dbReference>
<dbReference type="Proteomes" id="UP001497383">
    <property type="component" value="Chromosome 2"/>
</dbReference>
<organism evidence="4 5">
    <name type="scientific">Lodderomyces beijingensis</name>
    <dbReference type="NCBI Taxonomy" id="1775926"/>
    <lineage>
        <taxon>Eukaryota</taxon>
        <taxon>Fungi</taxon>
        <taxon>Dikarya</taxon>
        <taxon>Ascomycota</taxon>
        <taxon>Saccharomycotina</taxon>
        <taxon>Pichiomycetes</taxon>
        <taxon>Debaryomycetaceae</taxon>
        <taxon>Candida/Lodderomyces clade</taxon>
        <taxon>Lodderomyces</taxon>
    </lineage>
</organism>
<name>A0ABP0ZJX9_9ASCO</name>
<keyword evidence="5" id="KW-1185">Reference proteome</keyword>
<dbReference type="InterPro" id="IPR010987">
    <property type="entry name" value="Glutathione-S-Trfase_C-like"/>
</dbReference>
<evidence type="ECO:0000259" key="3">
    <source>
        <dbReference type="PROSITE" id="PS50405"/>
    </source>
</evidence>
<protein>
    <recommendedName>
        <fullName evidence="6">Glutathione S-transferase</fullName>
    </recommendedName>
</protein>
<dbReference type="Gene3D" id="1.20.1050.10">
    <property type="match status" value="1"/>
</dbReference>
<evidence type="ECO:0000313" key="5">
    <source>
        <dbReference type="Proteomes" id="UP001497383"/>
    </source>
</evidence>
<dbReference type="EMBL" id="OZ022406">
    <property type="protein sequence ID" value="CAK9437292.1"/>
    <property type="molecule type" value="Genomic_DNA"/>
</dbReference>
<accession>A0ABP0ZJX9</accession>
<evidence type="ECO:0000259" key="2">
    <source>
        <dbReference type="PROSITE" id="PS50404"/>
    </source>
</evidence>
<feature type="domain" description="GST N-terminal" evidence="2">
    <location>
        <begin position="1"/>
        <end position="83"/>
    </location>
</feature>
<dbReference type="PANTHER" id="PTHR44051:SF8">
    <property type="entry name" value="GLUTATHIONE S-TRANSFERASE GSTA"/>
    <property type="match status" value="1"/>
</dbReference>
<sequence length="220" mass="26061">MATLYTAPTGNGRKPLILVRLLKEAPIKVHLFKWPTPEVKQEWYLKLNPNGLIPTFVDPSKEIELYESNNLLEYLAFTYDTERKFHYSLDESPQLHWQQNQWLFFQGTQYAAHTLAIAVIYTKKNPNDAFTREFTLKNFNSIFTTLETQLSKSESGWFIGDKFTIVDIAFLCDEHRRREVTRGTDWWIDVEAKYPRIEEWYQRALNFENVKQILEEPISS</sequence>
<dbReference type="RefSeq" id="XP_066828608.1">
    <property type="nucleotide sequence ID" value="XM_066971584.1"/>
</dbReference>
<dbReference type="Pfam" id="PF13410">
    <property type="entry name" value="GST_C_2"/>
    <property type="match status" value="1"/>
</dbReference>
<dbReference type="Pfam" id="PF13409">
    <property type="entry name" value="GST_N_2"/>
    <property type="match status" value="1"/>
</dbReference>
<proteinExistence type="inferred from homology"/>
<dbReference type="Gene3D" id="3.40.30.10">
    <property type="entry name" value="Glutaredoxin"/>
    <property type="match status" value="1"/>
</dbReference>
<dbReference type="InterPro" id="IPR004045">
    <property type="entry name" value="Glutathione_S-Trfase_N"/>
</dbReference>
<dbReference type="SFLD" id="SFLDS00019">
    <property type="entry name" value="Glutathione_Transferase_(cytos"/>
    <property type="match status" value="1"/>
</dbReference>
<dbReference type="SUPFAM" id="SSF47616">
    <property type="entry name" value="GST C-terminal domain-like"/>
    <property type="match status" value="1"/>
</dbReference>
<evidence type="ECO:0000313" key="4">
    <source>
        <dbReference type="EMBL" id="CAK9437292.1"/>
    </source>
</evidence>
<evidence type="ECO:0000256" key="1">
    <source>
        <dbReference type="ARBA" id="ARBA00007409"/>
    </source>
</evidence>
<dbReference type="InterPro" id="IPR040079">
    <property type="entry name" value="Glutathione_S-Trfase"/>
</dbReference>